<dbReference type="RefSeq" id="WP_209480184.1">
    <property type="nucleotide sequence ID" value="NZ_JAGGKK010000007.1"/>
</dbReference>
<organism evidence="1 2">
    <name type="scientific">Virgibacillus litoralis</name>
    <dbReference type="NCBI Taxonomy" id="578221"/>
    <lineage>
        <taxon>Bacteria</taxon>
        <taxon>Bacillati</taxon>
        <taxon>Bacillota</taxon>
        <taxon>Bacilli</taxon>
        <taxon>Bacillales</taxon>
        <taxon>Bacillaceae</taxon>
        <taxon>Virgibacillus</taxon>
    </lineage>
</organism>
<name>A0ABS4HCK2_9BACI</name>
<proteinExistence type="predicted"/>
<dbReference type="InterPro" id="IPR025373">
    <property type="entry name" value="DUF4363"/>
</dbReference>
<accession>A0ABS4HCK2</accession>
<evidence type="ECO:0000313" key="2">
    <source>
        <dbReference type="Proteomes" id="UP001519328"/>
    </source>
</evidence>
<gene>
    <name evidence="1" type="ORF">J2Z82_001567</name>
</gene>
<dbReference type="PROSITE" id="PS51257">
    <property type="entry name" value="PROKAR_LIPOPROTEIN"/>
    <property type="match status" value="1"/>
</dbReference>
<comment type="caution">
    <text evidence="1">The sequence shown here is derived from an EMBL/GenBank/DDBJ whole genome shotgun (WGS) entry which is preliminary data.</text>
</comment>
<sequence>MKIPKLAILFLCFTILFGCSTEKIQGLPISQKAIEVRKLVNQSQWDKAKHEAALIQELYESNLWRYQILGDKTEYHNLSIHIKELKVALEEKDKTEAKLNIVMIENYIESLYFR</sequence>
<dbReference type="Pfam" id="PF14276">
    <property type="entry name" value="DUF4363"/>
    <property type="match status" value="1"/>
</dbReference>
<evidence type="ECO:0008006" key="3">
    <source>
        <dbReference type="Google" id="ProtNLM"/>
    </source>
</evidence>
<reference evidence="1 2" key="1">
    <citation type="submission" date="2021-03" db="EMBL/GenBank/DDBJ databases">
        <title>Genomic Encyclopedia of Type Strains, Phase IV (KMG-IV): sequencing the most valuable type-strain genomes for metagenomic binning, comparative biology and taxonomic classification.</title>
        <authorList>
            <person name="Goeker M."/>
        </authorList>
    </citation>
    <scope>NUCLEOTIDE SEQUENCE [LARGE SCALE GENOMIC DNA]</scope>
    <source>
        <strain evidence="1 2">DSM 21085</strain>
    </source>
</reference>
<keyword evidence="2" id="KW-1185">Reference proteome</keyword>
<dbReference type="Proteomes" id="UP001519328">
    <property type="component" value="Unassembled WGS sequence"/>
</dbReference>
<evidence type="ECO:0000313" key="1">
    <source>
        <dbReference type="EMBL" id="MBP1948631.1"/>
    </source>
</evidence>
<dbReference type="EMBL" id="JAGGKK010000007">
    <property type="protein sequence ID" value="MBP1948631.1"/>
    <property type="molecule type" value="Genomic_DNA"/>
</dbReference>
<protein>
    <recommendedName>
        <fullName evidence="3">DUF4363 domain-containing protein</fullName>
    </recommendedName>
</protein>